<feature type="region of interest" description="Disordered" evidence="5">
    <location>
        <begin position="1895"/>
        <end position="1967"/>
    </location>
</feature>
<organism evidence="6">
    <name type="scientific">Guillardia theta (strain CCMP2712)</name>
    <name type="common">Cryptophyte</name>
    <dbReference type="NCBI Taxonomy" id="905079"/>
    <lineage>
        <taxon>Eukaryota</taxon>
        <taxon>Cryptophyceae</taxon>
        <taxon>Pyrenomonadales</taxon>
        <taxon>Geminigeraceae</taxon>
        <taxon>Guillardia</taxon>
    </lineage>
</organism>
<evidence type="ECO:0000256" key="5">
    <source>
        <dbReference type="SAM" id="MobiDB-lite"/>
    </source>
</evidence>
<feature type="region of interest" description="Disordered" evidence="5">
    <location>
        <begin position="1411"/>
        <end position="1447"/>
    </location>
</feature>
<evidence type="ECO:0000313" key="8">
    <source>
        <dbReference type="Proteomes" id="UP000011087"/>
    </source>
</evidence>
<dbReference type="eggNOG" id="KOG0772">
    <property type="taxonomic scope" value="Eukaryota"/>
</dbReference>
<dbReference type="PROSITE" id="PS50082">
    <property type="entry name" value="WD_REPEATS_2"/>
    <property type="match status" value="2"/>
</dbReference>
<reference evidence="8" key="2">
    <citation type="submission" date="2012-11" db="EMBL/GenBank/DDBJ databases">
        <authorList>
            <person name="Kuo A."/>
            <person name="Curtis B.A."/>
            <person name="Tanifuji G."/>
            <person name="Burki F."/>
            <person name="Gruber A."/>
            <person name="Irimia M."/>
            <person name="Maruyama S."/>
            <person name="Arias M.C."/>
            <person name="Ball S.G."/>
            <person name="Gile G.H."/>
            <person name="Hirakawa Y."/>
            <person name="Hopkins J.F."/>
            <person name="Rensing S.A."/>
            <person name="Schmutz J."/>
            <person name="Symeonidi A."/>
            <person name="Elias M."/>
            <person name="Eveleigh R.J."/>
            <person name="Herman E.K."/>
            <person name="Klute M.J."/>
            <person name="Nakayama T."/>
            <person name="Obornik M."/>
            <person name="Reyes-Prieto A."/>
            <person name="Armbrust E.V."/>
            <person name="Aves S.J."/>
            <person name="Beiko R.G."/>
            <person name="Coutinho P."/>
            <person name="Dacks J.B."/>
            <person name="Durnford D.G."/>
            <person name="Fast N.M."/>
            <person name="Green B.R."/>
            <person name="Grisdale C."/>
            <person name="Hempe F."/>
            <person name="Henrissat B."/>
            <person name="Hoppner M.P."/>
            <person name="Ishida K.-I."/>
            <person name="Kim E."/>
            <person name="Koreny L."/>
            <person name="Kroth P.G."/>
            <person name="Liu Y."/>
            <person name="Malik S.-B."/>
            <person name="Maier U.G."/>
            <person name="McRose D."/>
            <person name="Mock T."/>
            <person name="Neilson J.A."/>
            <person name="Onodera N.T."/>
            <person name="Poole A.M."/>
            <person name="Pritham E.J."/>
            <person name="Richards T.A."/>
            <person name="Rocap G."/>
            <person name="Roy S.W."/>
            <person name="Sarai C."/>
            <person name="Schaack S."/>
            <person name="Shirato S."/>
            <person name="Slamovits C.H."/>
            <person name="Spencer D.F."/>
            <person name="Suzuki S."/>
            <person name="Worden A.Z."/>
            <person name="Zauner S."/>
            <person name="Barry K."/>
            <person name="Bell C."/>
            <person name="Bharti A.K."/>
            <person name="Crow J.A."/>
            <person name="Grimwood J."/>
            <person name="Kramer R."/>
            <person name="Lindquist E."/>
            <person name="Lucas S."/>
            <person name="Salamov A."/>
            <person name="McFadden G.I."/>
            <person name="Lane C.E."/>
            <person name="Keeling P.J."/>
            <person name="Gray M.W."/>
            <person name="Grigoriev I.V."/>
            <person name="Archibald J.M."/>
        </authorList>
    </citation>
    <scope>NUCLEOTIDE SEQUENCE</scope>
    <source>
        <strain evidence="8">CCMP2712</strain>
    </source>
</reference>
<dbReference type="Gene3D" id="3.40.50.300">
    <property type="entry name" value="P-loop containing nucleotide triphosphate hydrolases"/>
    <property type="match status" value="1"/>
</dbReference>
<evidence type="ECO:0000256" key="2">
    <source>
        <dbReference type="ARBA" id="ARBA00022574"/>
    </source>
</evidence>
<feature type="repeat" description="WD" evidence="4">
    <location>
        <begin position="1124"/>
        <end position="1157"/>
    </location>
</feature>
<dbReference type="Gene3D" id="2.130.10.10">
    <property type="entry name" value="YVTN repeat-like/Quinoprotein amine dehydrogenase"/>
    <property type="match status" value="1"/>
</dbReference>
<feature type="region of interest" description="Disordered" evidence="5">
    <location>
        <begin position="2064"/>
        <end position="2093"/>
    </location>
</feature>
<feature type="compositionally biased region" description="Basic and acidic residues" evidence="5">
    <location>
        <begin position="112"/>
        <end position="124"/>
    </location>
</feature>
<proteinExistence type="predicted"/>
<evidence type="ECO:0000313" key="7">
    <source>
        <dbReference type="EnsemblProtists" id="EKX42508"/>
    </source>
</evidence>
<dbReference type="PROSITE" id="PS50294">
    <property type="entry name" value="WD_REPEATS_REGION"/>
    <property type="match status" value="2"/>
</dbReference>
<reference evidence="7" key="3">
    <citation type="submission" date="2015-06" db="UniProtKB">
        <authorList>
            <consortium name="EnsemblProtists"/>
        </authorList>
    </citation>
    <scope>IDENTIFICATION</scope>
</reference>
<dbReference type="RefSeq" id="XP_005829488.1">
    <property type="nucleotide sequence ID" value="XM_005829431.1"/>
</dbReference>
<feature type="compositionally biased region" description="Basic and acidic residues" evidence="5">
    <location>
        <begin position="87"/>
        <end position="103"/>
    </location>
</feature>
<feature type="compositionally biased region" description="Basic and acidic residues" evidence="5">
    <location>
        <begin position="2077"/>
        <end position="2087"/>
    </location>
</feature>
<dbReference type="HOGENOM" id="CLU_232490_0_0_1"/>
<feature type="compositionally biased region" description="Basic and acidic residues" evidence="5">
    <location>
        <begin position="39"/>
        <end position="55"/>
    </location>
</feature>
<dbReference type="Pfam" id="PF00400">
    <property type="entry name" value="WD40"/>
    <property type="match status" value="2"/>
</dbReference>
<accession>L1J1V0</accession>
<evidence type="ECO:0000256" key="3">
    <source>
        <dbReference type="ARBA" id="ARBA00022737"/>
    </source>
</evidence>
<feature type="region of interest" description="Disordered" evidence="5">
    <location>
        <begin position="1539"/>
        <end position="1558"/>
    </location>
</feature>
<feature type="region of interest" description="Disordered" evidence="5">
    <location>
        <begin position="1"/>
        <end position="218"/>
    </location>
</feature>
<evidence type="ECO:0000256" key="1">
    <source>
        <dbReference type="ARBA" id="ARBA00004229"/>
    </source>
</evidence>
<dbReference type="InterPro" id="IPR015943">
    <property type="entry name" value="WD40/YVTN_repeat-like_dom_sf"/>
</dbReference>
<feature type="region of interest" description="Disordered" evidence="5">
    <location>
        <begin position="1020"/>
        <end position="1059"/>
    </location>
</feature>
<name>L1J1V0_GUITC</name>
<dbReference type="PaxDb" id="55529-EKX42508"/>
<feature type="repeat" description="WD" evidence="4">
    <location>
        <begin position="1179"/>
        <end position="1220"/>
    </location>
</feature>
<feature type="compositionally biased region" description="Gly residues" evidence="5">
    <location>
        <begin position="1858"/>
        <end position="1873"/>
    </location>
</feature>
<feature type="compositionally biased region" description="Basic and acidic residues" evidence="5">
    <location>
        <begin position="13"/>
        <end position="32"/>
    </location>
</feature>
<dbReference type="InterPro" id="IPR036322">
    <property type="entry name" value="WD40_repeat_dom_sf"/>
</dbReference>
<feature type="region of interest" description="Disordered" evidence="5">
    <location>
        <begin position="514"/>
        <end position="542"/>
    </location>
</feature>
<keyword evidence="3" id="KW-0677">Repeat</keyword>
<reference evidence="6 8" key="1">
    <citation type="journal article" date="2012" name="Nature">
        <title>Algal genomes reveal evolutionary mosaicism and the fate of nucleomorphs.</title>
        <authorList>
            <consortium name="DOE Joint Genome Institute"/>
            <person name="Curtis B.A."/>
            <person name="Tanifuji G."/>
            <person name="Burki F."/>
            <person name="Gruber A."/>
            <person name="Irimia M."/>
            <person name="Maruyama S."/>
            <person name="Arias M.C."/>
            <person name="Ball S.G."/>
            <person name="Gile G.H."/>
            <person name="Hirakawa Y."/>
            <person name="Hopkins J.F."/>
            <person name="Kuo A."/>
            <person name="Rensing S.A."/>
            <person name="Schmutz J."/>
            <person name="Symeonidi A."/>
            <person name="Elias M."/>
            <person name="Eveleigh R.J."/>
            <person name="Herman E.K."/>
            <person name="Klute M.J."/>
            <person name="Nakayama T."/>
            <person name="Obornik M."/>
            <person name="Reyes-Prieto A."/>
            <person name="Armbrust E.V."/>
            <person name="Aves S.J."/>
            <person name="Beiko R.G."/>
            <person name="Coutinho P."/>
            <person name="Dacks J.B."/>
            <person name="Durnford D.G."/>
            <person name="Fast N.M."/>
            <person name="Green B.R."/>
            <person name="Grisdale C.J."/>
            <person name="Hempel F."/>
            <person name="Henrissat B."/>
            <person name="Hoppner M.P."/>
            <person name="Ishida K."/>
            <person name="Kim E."/>
            <person name="Koreny L."/>
            <person name="Kroth P.G."/>
            <person name="Liu Y."/>
            <person name="Malik S.B."/>
            <person name="Maier U.G."/>
            <person name="McRose D."/>
            <person name="Mock T."/>
            <person name="Neilson J.A."/>
            <person name="Onodera N.T."/>
            <person name="Poole A.M."/>
            <person name="Pritham E.J."/>
            <person name="Richards T.A."/>
            <person name="Rocap G."/>
            <person name="Roy S.W."/>
            <person name="Sarai C."/>
            <person name="Schaack S."/>
            <person name="Shirato S."/>
            <person name="Slamovits C.H."/>
            <person name="Spencer D.F."/>
            <person name="Suzuki S."/>
            <person name="Worden A.Z."/>
            <person name="Zauner S."/>
            <person name="Barry K."/>
            <person name="Bell C."/>
            <person name="Bharti A.K."/>
            <person name="Crow J.A."/>
            <person name="Grimwood J."/>
            <person name="Kramer R."/>
            <person name="Lindquist E."/>
            <person name="Lucas S."/>
            <person name="Salamov A."/>
            <person name="McFadden G.I."/>
            <person name="Lane C.E."/>
            <person name="Keeling P.J."/>
            <person name="Gray M.W."/>
            <person name="Grigoriev I.V."/>
            <person name="Archibald J.M."/>
        </authorList>
    </citation>
    <scope>NUCLEOTIDE SEQUENCE</scope>
    <source>
        <strain evidence="6 8">CCMP2712</strain>
    </source>
</reference>
<feature type="region of interest" description="Disordered" evidence="5">
    <location>
        <begin position="1845"/>
        <end position="1873"/>
    </location>
</feature>
<dbReference type="SUPFAM" id="SSF50978">
    <property type="entry name" value="WD40 repeat-like"/>
    <property type="match status" value="1"/>
</dbReference>
<comment type="subcellular location">
    <subcellularLocation>
        <location evidence="1">Plastid</location>
        <location evidence="1">Chloroplast</location>
    </subcellularLocation>
</comment>
<dbReference type="KEGG" id="gtt:GUITHDRAFT_111483"/>
<keyword evidence="2 4" id="KW-0853">WD repeat</keyword>
<evidence type="ECO:0000313" key="6">
    <source>
        <dbReference type="EMBL" id="EKX42508.1"/>
    </source>
</evidence>
<dbReference type="InterPro" id="IPR001680">
    <property type="entry name" value="WD40_rpt"/>
</dbReference>
<feature type="compositionally biased region" description="Acidic residues" evidence="5">
    <location>
        <begin position="1420"/>
        <end position="1437"/>
    </location>
</feature>
<dbReference type="EnsemblProtists" id="EKX42508">
    <property type="protein sequence ID" value="EKX42508"/>
    <property type="gene ID" value="GUITHDRAFT_111483"/>
</dbReference>
<evidence type="ECO:0000256" key="4">
    <source>
        <dbReference type="PROSITE-ProRule" id="PRU00221"/>
    </source>
</evidence>
<dbReference type="GeneID" id="17299218"/>
<sequence>MGAGSSRRNNGGGKEKKAGREGEQKDSSDANKDAQGGSGKEEQEGREQEGFKSAEKLAVSGLAKSESAVRPNEDAEPSHHQVAHPAGIEHVKRESVHEQHSEISNEPAPRTSTEKRRSSRESGRHQSMFGFSWMSLSRHSSLSSAQGADEGAGGSDPHAVDDGGEMGVDRAGAPESFRDMHGRGTAPMATDGRREARAKSRLSSTTDSMQVKSSQETHGHVEEEAMWEEEAEPLSNECCFTINLSQGWEEMLAEQTAGTWRSRLSRCMELDEGVFDSITLDRLAVRVTMVAPEPYSLFHRALLMLINRMLRNDLPETDLLRAALSFSVQRLPPINSFDPVPSHRSAGRRKRKFWVYISLNVENEKNLLGNEFVDKHLIPALSCRLPLVDLVVCNPRDHYGCIPKEEDCVEDPFCLLFQDKISVQEAELRCALATWTSRARFLALYCCKHRYSPHVSHSGSASPHAALLEQEMRRYKSFLHAQRSLCLCNLSEDEKTSLVLRSIVDELQEIIEQSSNDPDPSLTSPQQPPHPQTPSQRSSNVIPCEPRVDFPLNIQEAAHRNFADSMCRQGPPNRPVLQQLLNAVRKGEERILVTGPAGSGKTTILSRFSRKISQVLKDSTVIEHYDEAYGMQDRYVSMLRRFCGSLGRLLGEQVEETQDALLGNQLNWLLRKVSGGCKEARQNSPALVIAIGVRGGVGRSGTDVRLSLSNPALLEVKIKGVESTEQAMEIVERSLRTKSLHHAGVLEEFCEAVWQARMPCQPGWIAHCCQLVRFVAILLRVKNLSLTAAALQPERRRTWDETLQGSLQLLSSALRAQGQPLHLPVSRLLREETRLDLDLFQAFLALCLQTSCGRGTAQVDGLRVSNDSTLSFLQSWWMAENFSLRMIDWDSLPLSHLAWRSDILFALNWLPRKMLEDRQVEDCAELLMDWNILVAHILGGLSVVYISELEECIEAFDSEGGDSSEASQHLDRSLLLLTKCKLIRNIYHKIRNVKATQEVFLLTQVYHELQSLQALQPLGSSLGKRSSDKVEKEGDGEEQESEREQQQGDGRQQYPRSAFVSAEASRIEVTDRADGKEGGSTGMENFAFTHVTFAPNGSSLISISGYDGRVRLFDLARREKMDEIAGHASTVNMSSFDSAGSLLACAADDGSLSVWQLGSRGGDKARMVARCRSREQGDRDGHEDSVGRCLFHPDGKLIISSSDDLSIKIWTFSSSTTSSFAKVVFSLAPQAGCITLLCCSLLRPVLLSGDEEGVLDLWDISVLYQSNGSLQVKGTNVWKRREREEAALCGSFSPDGECFLVGHADGYLLLVSSSSFDVLSLLLLDVVPQSLSFSSQSSASTAPFLWLVSDSACVLAVDLKEEEEIARFQLESTAGGSSMALLPGPEMTCMCARGDGELFKLKLIDSGRRGQGRRLHTRGEEEEEEEDEDEDEEEEEKEKELRDRESGNSVVRIAGENVVGGCKLLHLHSGPEFIRLERIGQCGRSASVKFFLSAPDIESREHVNLSGSVEWKEGEGEDKLLWFAVDDPTSCQEATVFTQDEGGGGEEETAGREDGGEGGGELKCITAKIVKRGARQRVQGRTIPLQMYSEEEEERWGYVEKRVVLLDLSVVEQQLQAVSPCLPDVLEGLRRFTSAHVAKAADHNALAVLFLSHRRPQDLFPPHEQLPDLLLLVAEGGGAINMRAATTVLIEPEDANYYFFLQTGYLPPSLVLLLPGETMQLELVAAEGGCELDEGARTMKLKLVEDERWIEEYEHEHEHEHEHEAKTARRIQKEDVSLAAAFVHTTHELEAINGWRTRMEEEMSRAERRGEERRKLQEKIDRVLWLRKMERMVEVKARILKSMQTRRMRREEKREEAGAGGAGETGAGAGGVGAGVEEQELQQQDASVVMSSTAIKEAARTSGKEEEAKGAGENGAIIPATHPASEGALGKDVGVDRGGEEDEGAEEGEARLWKGAMPEGQEEEDGEDKLFEANDVSISFKRVPSTSKQLADRIEAELMNRFPWRRTRKDLEPGFSRQPRPPLAQDFSLVLKGWAKAQAGAEEKRRKVPAMDFQGVESWWKEAAREEELEESSIKISGRDQSEEREALVPAGR</sequence>
<dbReference type="GO" id="GO:0009507">
    <property type="term" value="C:chloroplast"/>
    <property type="evidence" value="ECO:0007669"/>
    <property type="project" value="UniProtKB-SubCell"/>
</dbReference>
<feature type="compositionally biased region" description="Basic and acidic residues" evidence="5">
    <location>
        <begin position="1897"/>
        <end position="1910"/>
    </location>
</feature>
<dbReference type="Proteomes" id="UP000011087">
    <property type="component" value="Unassembled WGS sequence"/>
</dbReference>
<feature type="compositionally biased region" description="Polar residues" evidence="5">
    <location>
        <begin position="201"/>
        <end position="214"/>
    </location>
</feature>
<dbReference type="EMBL" id="JH993016">
    <property type="protein sequence ID" value="EKX42508.1"/>
    <property type="molecule type" value="Genomic_DNA"/>
</dbReference>
<feature type="compositionally biased region" description="Low complexity" evidence="5">
    <location>
        <begin position="132"/>
        <end position="144"/>
    </location>
</feature>
<protein>
    <submittedName>
        <fullName evidence="6 7">Uncharacterized protein</fullName>
    </submittedName>
</protein>
<dbReference type="SMART" id="SM00320">
    <property type="entry name" value="WD40"/>
    <property type="match status" value="5"/>
</dbReference>
<dbReference type="PANTHER" id="PTHR44019:SF8">
    <property type="entry name" value="POC1 CENTRIOLAR PROTEIN HOMOLOG"/>
    <property type="match status" value="1"/>
</dbReference>
<dbReference type="InterPro" id="IPR027417">
    <property type="entry name" value="P-loop_NTPase"/>
</dbReference>
<keyword evidence="8" id="KW-1185">Reference proteome</keyword>
<dbReference type="SUPFAM" id="SSF52540">
    <property type="entry name" value="P-loop containing nucleoside triphosphate hydrolases"/>
    <property type="match status" value="1"/>
</dbReference>
<gene>
    <name evidence="6" type="ORF">GUITHDRAFT_111483</name>
</gene>
<dbReference type="InterPro" id="IPR050505">
    <property type="entry name" value="WDR55/POC1"/>
</dbReference>
<dbReference type="PANTHER" id="PTHR44019">
    <property type="entry name" value="WD REPEAT-CONTAINING PROTEIN 55"/>
    <property type="match status" value="1"/>
</dbReference>